<dbReference type="AlphaFoldDB" id="A0A0A8YBF4"/>
<sequence>MVAQPYPPLLTGTDVEKEACRGY</sequence>
<protein>
    <submittedName>
        <fullName evidence="1">Uncharacterized protein</fullName>
    </submittedName>
</protein>
<proteinExistence type="predicted"/>
<reference evidence="1" key="2">
    <citation type="journal article" date="2015" name="Data Brief">
        <title>Shoot transcriptome of the giant reed, Arundo donax.</title>
        <authorList>
            <person name="Barrero R.A."/>
            <person name="Guerrero F.D."/>
            <person name="Moolhuijzen P."/>
            <person name="Goolsby J.A."/>
            <person name="Tidwell J."/>
            <person name="Bellgard S.E."/>
            <person name="Bellgard M.I."/>
        </authorList>
    </citation>
    <scope>NUCLEOTIDE SEQUENCE</scope>
    <source>
        <tissue evidence="1">Shoot tissue taken approximately 20 cm above the soil surface</tissue>
    </source>
</reference>
<dbReference type="EMBL" id="GBRH01277088">
    <property type="protein sequence ID" value="JAD20807.1"/>
    <property type="molecule type" value="Transcribed_RNA"/>
</dbReference>
<accession>A0A0A8YBF4</accession>
<evidence type="ECO:0000313" key="1">
    <source>
        <dbReference type="EMBL" id="JAD20807.1"/>
    </source>
</evidence>
<name>A0A0A8YBF4_ARUDO</name>
<organism evidence="1">
    <name type="scientific">Arundo donax</name>
    <name type="common">Giant reed</name>
    <name type="synonym">Donax arundinaceus</name>
    <dbReference type="NCBI Taxonomy" id="35708"/>
    <lineage>
        <taxon>Eukaryota</taxon>
        <taxon>Viridiplantae</taxon>
        <taxon>Streptophyta</taxon>
        <taxon>Embryophyta</taxon>
        <taxon>Tracheophyta</taxon>
        <taxon>Spermatophyta</taxon>
        <taxon>Magnoliopsida</taxon>
        <taxon>Liliopsida</taxon>
        <taxon>Poales</taxon>
        <taxon>Poaceae</taxon>
        <taxon>PACMAD clade</taxon>
        <taxon>Arundinoideae</taxon>
        <taxon>Arundineae</taxon>
        <taxon>Arundo</taxon>
    </lineage>
</organism>
<reference evidence="1" key="1">
    <citation type="submission" date="2014-09" db="EMBL/GenBank/DDBJ databases">
        <authorList>
            <person name="Magalhaes I.L.F."/>
            <person name="Oliveira U."/>
            <person name="Santos F.R."/>
            <person name="Vidigal T.H.D.A."/>
            <person name="Brescovit A.D."/>
            <person name="Santos A.J."/>
        </authorList>
    </citation>
    <scope>NUCLEOTIDE SEQUENCE</scope>
    <source>
        <tissue evidence="1">Shoot tissue taken approximately 20 cm above the soil surface</tissue>
    </source>
</reference>